<dbReference type="AlphaFoldDB" id="A0A8J4UAC7"/>
<name>A0A8J4UAC7_CLAMG</name>
<keyword evidence="2" id="KW-1185">Reference proteome</keyword>
<evidence type="ECO:0000313" key="1">
    <source>
        <dbReference type="EMBL" id="KAF5894099.1"/>
    </source>
</evidence>
<comment type="caution">
    <text evidence="1">The sequence shown here is derived from an EMBL/GenBank/DDBJ whole genome shotgun (WGS) entry which is preliminary data.</text>
</comment>
<dbReference type="Proteomes" id="UP000727407">
    <property type="component" value="Unassembled WGS sequence"/>
</dbReference>
<proteinExistence type="predicted"/>
<organism evidence="1 2">
    <name type="scientific">Clarias magur</name>
    <name type="common">Asian catfish</name>
    <name type="synonym">Macropteronotus magur</name>
    <dbReference type="NCBI Taxonomy" id="1594786"/>
    <lineage>
        <taxon>Eukaryota</taxon>
        <taxon>Metazoa</taxon>
        <taxon>Chordata</taxon>
        <taxon>Craniata</taxon>
        <taxon>Vertebrata</taxon>
        <taxon>Euteleostomi</taxon>
        <taxon>Actinopterygii</taxon>
        <taxon>Neopterygii</taxon>
        <taxon>Teleostei</taxon>
        <taxon>Ostariophysi</taxon>
        <taxon>Siluriformes</taxon>
        <taxon>Clariidae</taxon>
        <taxon>Clarias</taxon>
    </lineage>
</organism>
<gene>
    <name evidence="1" type="primary">rimM</name>
    <name evidence="1" type="ORF">DAT39_016198</name>
</gene>
<sequence length="76" mass="8291">MSDGGLLELEQTDITQLPEGHGKLFLIILRLQSTRRQETGGRDTCEIFTQAEVRATSGVLAEAEVQRAAALHRLSG</sequence>
<reference evidence="1" key="1">
    <citation type="submission" date="2020-07" db="EMBL/GenBank/DDBJ databases">
        <title>Clarias magur genome sequencing, assembly and annotation.</title>
        <authorList>
            <person name="Kushwaha B."/>
            <person name="Kumar R."/>
            <person name="Das P."/>
            <person name="Joshi C.G."/>
            <person name="Kumar D."/>
            <person name="Nagpure N.S."/>
            <person name="Pandey M."/>
            <person name="Agarwal S."/>
            <person name="Srivastava S."/>
            <person name="Singh M."/>
            <person name="Sahoo L."/>
            <person name="Jayasankar P."/>
            <person name="Meher P.K."/>
            <person name="Koringa P.G."/>
            <person name="Iquebal M.A."/>
            <person name="Das S.P."/>
            <person name="Bit A."/>
            <person name="Patnaik S."/>
            <person name="Patel N."/>
            <person name="Shah T.M."/>
            <person name="Hinsu A."/>
            <person name="Jena J.K."/>
        </authorList>
    </citation>
    <scope>NUCLEOTIDE SEQUENCE</scope>
    <source>
        <strain evidence="1">CIFAMagur01</strain>
        <tissue evidence="1">Testis</tissue>
    </source>
</reference>
<protein>
    <submittedName>
        <fullName evidence="1">Ribosome maturation factor RimM</fullName>
    </submittedName>
</protein>
<dbReference type="EMBL" id="QNUK01000392">
    <property type="protein sequence ID" value="KAF5894099.1"/>
    <property type="molecule type" value="Genomic_DNA"/>
</dbReference>
<evidence type="ECO:0000313" key="2">
    <source>
        <dbReference type="Proteomes" id="UP000727407"/>
    </source>
</evidence>
<accession>A0A8J4UAC7</accession>